<organism evidence="1">
    <name type="scientific">marine sediment metagenome</name>
    <dbReference type="NCBI Taxonomy" id="412755"/>
    <lineage>
        <taxon>unclassified sequences</taxon>
        <taxon>metagenomes</taxon>
        <taxon>ecological metagenomes</taxon>
    </lineage>
</organism>
<proteinExistence type="predicted"/>
<evidence type="ECO:0000313" key="1">
    <source>
        <dbReference type="EMBL" id="KKN90969.1"/>
    </source>
</evidence>
<gene>
    <name evidence="1" type="ORF">LCGC14_0225530</name>
</gene>
<name>A0A0F9UH37_9ZZZZ</name>
<reference evidence="1" key="1">
    <citation type="journal article" date="2015" name="Nature">
        <title>Complex archaea that bridge the gap between prokaryotes and eukaryotes.</title>
        <authorList>
            <person name="Spang A."/>
            <person name="Saw J.H."/>
            <person name="Jorgensen S.L."/>
            <person name="Zaremba-Niedzwiedzka K."/>
            <person name="Martijn J."/>
            <person name="Lind A.E."/>
            <person name="van Eijk R."/>
            <person name="Schleper C."/>
            <person name="Guy L."/>
            <person name="Ettema T.J."/>
        </authorList>
    </citation>
    <scope>NUCLEOTIDE SEQUENCE</scope>
</reference>
<protein>
    <submittedName>
        <fullName evidence="1">Uncharacterized protein</fullName>
    </submittedName>
</protein>
<comment type="caution">
    <text evidence="1">The sequence shown here is derived from an EMBL/GenBank/DDBJ whole genome shotgun (WGS) entry which is preliminary data.</text>
</comment>
<dbReference type="EMBL" id="LAZR01000107">
    <property type="protein sequence ID" value="KKN90969.1"/>
    <property type="molecule type" value="Genomic_DNA"/>
</dbReference>
<accession>A0A0F9UH37</accession>
<dbReference type="AlphaFoldDB" id="A0A0F9UH37"/>
<sequence>MDFQHSNMPKNFDDFDEPSYDDFIERYTPIIENIKTILKTVDLNAVAELFETFRSLMKHIDISKEQLLEILEHFTQHGEQFKKEKIC</sequence>